<dbReference type="EMBL" id="JAEPRB010000192">
    <property type="protein sequence ID" value="KAG2219150.1"/>
    <property type="molecule type" value="Genomic_DNA"/>
</dbReference>
<accession>A0A8H7RYT7</accession>
<keyword evidence="1" id="KW-0732">Signal</keyword>
<dbReference type="AlphaFoldDB" id="A0A8H7RYT7"/>
<sequence>MKFSLAATSALLLTTLATMSKADSYADAIAEWCDGLAITEPSDNTVATAGGVTKITATRVADEKEKTLTGLDLYSVDANGDAKYIQNVWQGNFTLNERASITDDIPADVAPGLYYYRAWITNLMDGGEHGPDCIETSHTFKVTSGVHQNSDGISYYTESLDDITFFKPEHFRGCFGLKVAEPKKDHTYTVGEHVRITANRDKASQTATLTSIDLYKSTDGKNAQLVENAWTGKSRFTDSFTLKDHLNPAKKEDIDEKATYYYTLTVTSDKSKDEDCTFHSEGFKIKAKSQ</sequence>
<protein>
    <submittedName>
        <fullName evidence="2">Uncharacterized protein</fullName>
    </submittedName>
</protein>
<name>A0A8H7RYT7_9FUNG</name>
<dbReference type="OrthoDB" id="2340857at2759"/>
<feature type="chain" id="PRO_5034107404" evidence="1">
    <location>
        <begin position="23"/>
        <end position="290"/>
    </location>
</feature>
<feature type="signal peptide" evidence="1">
    <location>
        <begin position="1"/>
        <end position="22"/>
    </location>
</feature>
<keyword evidence="3" id="KW-1185">Reference proteome</keyword>
<comment type="caution">
    <text evidence="2">The sequence shown here is derived from an EMBL/GenBank/DDBJ whole genome shotgun (WGS) entry which is preliminary data.</text>
</comment>
<proteinExistence type="predicted"/>
<gene>
    <name evidence="2" type="ORF">INT45_002341</name>
</gene>
<dbReference type="Proteomes" id="UP000646827">
    <property type="component" value="Unassembled WGS sequence"/>
</dbReference>
<evidence type="ECO:0000256" key="1">
    <source>
        <dbReference type="SAM" id="SignalP"/>
    </source>
</evidence>
<organism evidence="2 3">
    <name type="scientific">Circinella minor</name>
    <dbReference type="NCBI Taxonomy" id="1195481"/>
    <lineage>
        <taxon>Eukaryota</taxon>
        <taxon>Fungi</taxon>
        <taxon>Fungi incertae sedis</taxon>
        <taxon>Mucoromycota</taxon>
        <taxon>Mucoromycotina</taxon>
        <taxon>Mucoromycetes</taxon>
        <taxon>Mucorales</taxon>
        <taxon>Lichtheimiaceae</taxon>
        <taxon>Circinella</taxon>
    </lineage>
</organism>
<evidence type="ECO:0000313" key="3">
    <source>
        <dbReference type="Proteomes" id="UP000646827"/>
    </source>
</evidence>
<reference evidence="2 3" key="1">
    <citation type="submission" date="2020-12" db="EMBL/GenBank/DDBJ databases">
        <title>Metabolic potential, ecology and presence of endohyphal bacteria is reflected in genomic diversity of Mucoromycotina.</title>
        <authorList>
            <person name="Muszewska A."/>
            <person name="Okrasinska A."/>
            <person name="Steczkiewicz K."/>
            <person name="Drgas O."/>
            <person name="Orlowska M."/>
            <person name="Perlinska-Lenart U."/>
            <person name="Aleksandrzak-Piekarczyk T."/>
            <person name="Szatraj K."/>
            <person name="Zielenkiewicz U."/>
            <person name="Pilsyk S."/>
            <person name="Malc E."/>
            <person name="Mieczkowski P."/>
            <person name="Kruszewska J.S."/>
            <person name="Biernat P."/>
            <person name="Pawlowska J."/>
        </authorList>
    </citation>
    <scope>NUCLEOTIDE SEQUENCE [LARGE SCALE GENOMIC DNA]</scope>
    <source>
        <strain evidence="2 3">CBS 142.35</strain>
    </source>
</reference>
<evidence type="ECO:0000313" key="2">
    <source>
        <dbReference type="EMBL" id="KAG2219150.1"/>
    </source>
</evidence>